<dbReference type="AlphaFoldDB" id="A0A9D2DCG2"/>
<dbReference type="EMBL" id="DXCC01000004">
    <property type="protein sequence ID" value="HIZ14540.1"/>
    <property type="molecule type" value="Genomic_DNA"/>
</dbReference>
<dbReference type="Gene3D" id="2.40.50.100">
    <property type="match status" value="1"/>
</dbReference>
<feature type="compositionally biased region" description="Low complexity" evidence="2">
    <location>
        <begin position="362"/>
        <end position="384"/>
    </location>
</feature>
<dbReference type="GO" id="GO:0015562">
    <property type="term" value="F:efflux transmembrane transporter activity"/>
    <property type="evidence" value="ECO:0007669"/>
    <property type="project" value="InterPro"/>
</dbReference>
<evidence type="ECO:0000313" key="7">
    <source>
        <dbReference type="Proteomes" id="UP000824014"/>
    </source>
</evidence>
<dbReference type="Gene3D" id="2.40.420.20">
    <property type="match status" value="1"/>
</dbReference>
<dbReference type="GO" id="GO:0030313">
    <property type="term" value="C:cell envelope"/>
    <property type="evidence" value="ECO:0007669"/>
    <property type="project" value="UniProtKB-SubCell"/>
</dbReference>
<dbReference type="PANTHER" id="PTHR30158">
    <property type="entry name" value="ACRA/E-RELATED COMPONENT OF DRUG EFFLUX TRANSPORTER"/>
    <property type="match status" value="1"/>
</dbReference>
<evidence type="ECO:0000259" key="5">
    <source>
        <dbReference type="Pfam" id="PF25944"/>
    </source>
</evidence>
<dbReference type="GO" id="GO:0046677">
    <property type="term" value="P:response to antibiotic"/>
    <property type="evidence" value="ECO:0007669"/>
    <property type="project" value="TreeGrafter"/>
</dbReference>
<dbReference type="InterPro" id="IPR058625">
    <property type="entry name" value="MdtA-like_BSH"/>
</dbReference>
<comment type="caution">
    <text evidence="6">The sequence shown here is derived from an EMBL/GenBank/DDBJ whole genome shotgun (WGS) entry which is preliminary data.</text>
</comment>
<dbReference type="FunFam" id="1.10.287.470:FF:000014">
    <property type="entry name" value="RND family efflux transporter, MFP subunit"/>
    <property type="match status" value="1"/>
</dbReference>
<evidence type="ECO:0000259" key="4">
    <source>
        <dbReference type="Pfam" id="PF25917"/>
    </source>
</evidence>
<sequence>MKISKQLLLCGSLLALVGCAQKPQTAPVTGYNLVTLQPEDRTIYTSYSATIQGRQDIAIYPQVSGYITKLAVTEGQQVKKGQTLFIIDQVPYQAALNTAVANVKAAEASLATAKLTYENKEKLFEKNVISDVDLTTARNSYLTAQAQLAQMQAQEVNARNNLSYTVVTSPSNGVIGVLPYREGALVSASLPQPLTTVSDNSQMYIYFSMTENQLLSLLKEYGSKEAAIKNMPAVELRLSDGSLYDEKGHIEAISGVIDQNTGSVSVKAVFDNKNGLLHSGASGNIIIPETIEQCVVIPQAATFEVQEKIFAYKVTDGIANPVEVTVTKVNGGKDYIVTSGLAFGDTIVAEGAGLLRAGTRVQAEQPTAAPQAAPEAEATATEAE</sequence>
<protein>
    <submittedName>
        <fullName evidence="6">Efflux RND transporter periplasmic adaptor subunit</fullName>
    </submittedName>
</protein>
<dbReference type="Proteomes" id="UP000824014">
    <property type="component" value="Unassembled WGS sequence"/>
</dbReference>
<dbReference type="Gene3D" id="2.40.30.170">
    <property type="match status" value="1"/>
</dbReference>
<accession>A0A9D2DCG2</accession>
<reference evidence="6" key="2">
    <citation type="submission" date="2021-04" db="EMBL/GenBank/DDBJ databases">
        <authorList>
            <person name="Gilroy R."/>
        </authorList>
    </citation>
    <scope>NUCLEOTIDE SEQUENCE</scope>
    <source>
        <strain evidence="6">ChiHjej11B10-19426</strain>
    </source>
</reference>
<proteinExistence type="inferred from homology"/>
<keyword evidence="3" id="KW-0732">Signal</keyword>
<comment type="similarity">
    <text evidence="1">Belongs to the membrane fusion protein (MFP) (TC 8.A.1) family.</text>
</comment>
<dbReference type="PROSITE" id="PS51257">
    <property type="entry name" value="PROKAR_LIPOPROTEIN"/>
    <property type="match status" value="1"/>
</dbReference>
<feature type="chain" id="PRO_5039644266" evidence="3">
    <location>
        <begin position="21"/>
        <end position="384"/>
    </location>
</feature>
<dbReference type="Gene3D" id="1.10.287.470">
    <property type="entry name" value="Helix hairpin bin"/>
    <property type="match status" value="1"/>
</dbReference>
<feature type="domain" description="Multidrug resistance protein MdtA-like beta-barrel" evidence="5">
    <location>
        <begin position="203"/>
        <end position="285"/>
    </location>
</feature>
<dbReference type="Pfam" id="PF25944">
    <property type="entry name" value="Beta-barrel_RND"/>
    <property type="match status" value="1"/>
</dbReference>
<evidence type="ECO:0000256" key="3">
    <source>
        <dbReference type="SAM" id="SignalP"/>
    </source>
</evidence>
<feature type="region of interest" description="Disordered" evidence="2">
    <location>
        <begin position="361"/>
        <end position="384"/>
    </location>
</feature>
<evidence type="ECO:0000256" key="1">
    <source>
        <dbReference type="ARBA" id="ARBA00009477"/>
    </source>
</evidence>
<feature type="domain" description="Multidrug resistance protein MdtA-like barrel-sandwich hybrid" evidence="4">
    <location>
        <begin position="58"/>
        <end position="197"/>
    </location>
</feature>
<gene>
    <name evidence="6" type="ORF">H9816_01295</name>
</gene>
<evidence type="ECO:0000256" key="2">
    <source>
        <dbReference type="SAM" id="MobiDB-lite"/>
    </source>
</evidence>
<dbReference type="SUPFAM" id="SSF111369">
    <property type="entry name" value="HlyD-like secretion proteins"/>
    <property type="match status" value="1"/>
</dbReference>
<reference evidence="6" key="1">
    <citation type="journal article" date="2021" name="PeerJ">
        <title>Extensive microbial diversity within the chicken gut microbiome revealed by metagenomics and culture.</title>
        <authorList>
            <person name="Gilroy R."/>
            <person name="Ravi A."/>
            <person name="Getino M."/>
            <person name="Pursley I."/>
            <person name="Horton D.L."/>
            <person name="Alikhan N.F."/>
            <person name="Baker D."/>
            <person name="Gharbi K."/>
            <person name="Hall N."/>
            <person name="Watson M."/>
            <person name="Adriaenssens E.M."/>
            <person name="Foster-Nyarko E."/>
            <person name="Jarju S."/>
            <person name="Secka A."/>
            <person name="Antonio M."/>
            <person name="Oren A."/>
            <person name="Chaudhuri R.R."/>
            <person name="La Ragione R."/>
            <person name="Hildebrand F."/>
            <person name="Pallen M.J."/>
        </authorList>
    </citation>
    <scope>NUCLEOTIDE SEQUENCE</scope>
    <source>
        <strain evidence="6">ChiHjej11B10-19426</strain>
    </source>
</reference>
<dbReference type="GO" id="GO:0005886">
    <property type="term" value="C:plasma membrane"/>
    <property type="evidence" value="ECO:0007669"/>
    <property type="project" value="TreeGrafter"/>
</dbReference>
<name>A0A9D2DCG2_9BACT</name>
<dbReference type="PANTHER" id="PTHR30158:SF23">
    <property type="entry name" value="MULTIDRUG RESISTANCE PROTEIN MEXA"/>
    <property type="match status" value="1"/>
</dbReference>
<feature type="signal peptide" evidence="3">
    <location>
        <begin position="1"/>
        <end position="20"/>
    </location>
</feature>
<dbReference type="FunFam" id="2.40.30.170:FF:000016">
    <property type="entry name" value="Efflux transporter, RND family, MFP subunit"/>
    <property type="match status" value="1"/>
</dbReference>
<organism evidence="6 7">
    <name type="scientific">Candidatus Tidjanibacter faecipullorum</name>
    <dbReference type="NCBI Taxonomy" id="2838766"/>
    <lineage>
        <taxon>Bacteria</taxon>
        <taxon>Pseudomonadati</taxon>
        <taxon>Bacteroidota</taxon>
        <taxon>Bacteroidia</taxon>
        <taxon>Bacteroidales</taxon>
        <taxon>Rikenellaceae</taxon>
        <taxon>Tidjanibacter</taxon>
    </lineage>
</organism>
<evidence type="ECO:0000313" key="6">
    <source>
        <dbReference type="EMBL" id="HIZ14540.1"/>
    </source>
</evidence>
<dbReference type="InterPro" id="IPR006143">
    <property type="entry name" value="RND_pump_MFP"/>
</dbReference>
<dbReference type="NCBIfam" id="TIGR01730">
    <property type="entry name" value="RND_mfp"/>
    <property type="match status" value="1"/>
</dbReference>
<dbReference type="Pfam" id="PF25917">
    <property type="entry name" value="BSH_RND"/>
    <property type="match status" value="1"/>
</dbReference>
<dbReference type="InterPro" id="IPR058626">
    <property type="entry name" value="MdtA-like_b-barrel"/>
</dbReference>